<sequence length="140" mass="16373">MYKPPKSGRKDHNKVIGSVVQDKKGEVNEDKATVQFYKAAQQVMTNDERPDRVLARCMTSREWDRHCRSANGLLQVEDKDSVVDHDSILLSHGQLQGKIICTVNAFNLKNPRKENYFDYRWKNRFGQRLIFTSQWPPYTD</sequence>
<reference evidence="2" key="1">
    <citation type="journal article" date="2008" name="Nature">
        <title>The amphioxus genome and the evolution of the chordate karyotype.</title>
        <authorList>
            <consortium name="US DOE Joint Genome Institute (JGI-PGF)"/>
            <person name="Putnam N.H."/>
            <person name="Butts T."/>
            <person name="Ferrier D.E.K."/>
            <person name="Furlong R.F."/>
            <person name="Hellsten U."/>
            <person name="Kawashima T."/>
            <person name="Robinson-Rechavi M."/>
            <person name="Shoguchi E."/>
            <person name="Terry A."/>
            <person name="Yu J.-K."/>
            <person name="Benito-Gutierrez E.L."/>
            <person name="Dubchak I."/>
            <person name="Garcia-Fernandez J."/>
            <person name="Gibson-Brown J.J."/>
            <person name="Grigoriev I.V."/>
            <person name="Horton A.C."/>
            <person name="de Jong P.J."/>
            <person name="Jurka J."/>
            <person name="Kapitonov V.V."/>
            <person name="Kohara Y."/>
            <person name="Kuroki Y."/>
            <person name="Lindquist E."/>
            <person name="Lucas S."/>
            <person name="Osoegawa K."/>
            <person name="Pennacchio L.A."/>
            <person name="Salamov A.A."/>
            <person name="Satou Y."/>
            <person name="Sauka-Spengler T."/>
            <person name="Schmutz J."/>
            <person name="Shin-I T."/>
            <person name="Toyoda A."/>
            <person name="Bronner-Fraser M."/>
            <person name="Fujiyama A."/>
            <person name="Holland L.Z."/>
            <person name="Holland P.W.H."/>
            <person name="Satoh N."/>
            <person name="Rokhsar D.S."/>
        </authorList>
    </citation>
    <scope>NUCLEOTIDE SEQUENCE [LARGE SCALE GENOMIC DNA]</scope>
    <source>
        <strain evidence="2">S238N-H82</strain>
        <tissue evidence="2">Testes</tissue>
    </source>
</reference>
<evidence type="ECO:0000256" key="1">
    <source>
        <dbReference type="SAM" id="MobiDB-lite"/>
    </source>
</evidence>
<evidence type="ECO:0000313" key="2">
    <source>
        <dbReference type="EMBL" id="EEN41953.1"/>
    </source>
</evidence>
<accession>C3ZZT1</accession>
<dbReference type="InParanoid" id="C3ZZT1"/>
<gene>
    <name evidence="2" type="ORF">BRAFLDRAFT_109115</name>
</gene>
<proteinExistence type="predicted"/>
<feature type="region of interest" description="Disordered" evidence="1">
    <location>
        <begin position="1"/>
        <end position="22"/>
    </location>
</feature>
<dbReference type="AlphaFoldDB" id="C3ZZT1"/>
<name>C3ZZT1_BRAFL</name>
<organism>
    <name type="scientific">Branchiostoma floridae</name>
    <name type="common">Florida lancelet</name>
    <name type="synonym">Amphioxus</name>
    <dbReference type="NCBI Taxonomy" id="7739"/>
    <lineage>
        <taxon>Eukaryota</taxon>
        <taxon>Metazoa</taxon>
        <taxon>Chordata</taxon>
        <taxon>Cephalochordata</taxon>
        <taxon>Leptocardii</taxon>
        <taxon>Amphioxiformes</taxon>
        <taxon>Branchiostomatidae</taxon>
        <taxon>Branchiostoma</taxon>
    </lineage>
</organism>
<dbReference type="EMBL" id="GG666765">
    <property type="protein sequence ID" value="EEN41953.1"/>
    <property type="molecule type" value="Genomic_DNA"/>
</dbReference>
<protein>
    <submittedName>
        <fullName evidence="2">Uncharacterized protein</fullName>
    </submittedName>
</protein>